<reference evidence="8" key="3">
    <citation type="submission" date="2025-09" db="UniProtKB">
        <authorList>
            <consortium name="Ensembl"/>
        </authorList>
    </citation>
    <scope>IDENTIFICATION</scope>
</reference>
<name>A0A3B4DE18_PYGNA</name>
<comment type="similarity">
    <text evidence="1">Belongs to the bZIP family. NFIL3 subfamily.</text>
</comment>
<proteinExistence type="inferred from homology"/>
<feature type="compositionally biased region" description="Low complexity" evidence="6">
    <location>
        <begin position="175"/>
        <end position="189"/>
    </location>
</feature>
<reference evidence="8" key="2">
    <citation type="submission" date="2025-08" db="UniProtKB">
        <authorList>
            <consortium name="Ensembl"/>
        </authorList>
    </citation>
    <scope>IDENTIFICATION</scope>
</reference>
<evidence type="ECO:0000313" key="8">
    <source>
        <dbReference type="Ensembl" id="ENSPNAP00000021735.1"/>
    </source>
</evidence>
<dbReference type="STRING" id="42514.ENSPNAP00000021735"/>
<evidence type="ECO:0000313" key="9">
    <source>
        <dbReference type="Proteomes" id="UP001501920"/>
    </source>
</evidence>
<evidence type="ECO:0000256" key="1">
    <source>
        <dbReference type="ARBA" id="ARBA00006079"/>
    </source>
</evidence>
<dbReference type="FunFam" id="1.20.5.170:FF:000025">
    <property type="entry name" value="nuclear factor interleukin-3-regulated protein-like"/>
    <property type="match status" value="1"/>
</dbReference>
<evidence type="ECO:0000256" key="6">
    <source>
        <dbReference type="SAM" id="MobiDB-lite"/>
    </source>
</evidence>
<dbReference type="OrthoDB" id="6151507at2759"/>
<keyword evidence="3" id="KW-0238">DNA-binding</keyword>
<organism evidence="8 9">
    <name type="scientific">Pygocentrus nattereri</name>
    <name type="common">Red-bellied piranha</name>
    <dbReference type="NCBI Taxonomy" id="42514"/>
    <lineage>
        <taxon>Eukaryota</taxon>
        <taxon>Metazoa</taxon>
        <taxon>Chordata</taxon>
        <taxon>Craniata</taxon>
        <taxon>Vertebrata</taxon>
        <taxon>Euteleostomi</taxon>
        <taxon>Actinopterygii</taxon>
        <taxon>Neopterygii</taxon>
        <taxon>Teleostei</taxon>
        <taxon>Ostariophysi</taxon>
        <taxon>Characiformes</taxon>
        <taxon>Characoidei</taxon>
        <taxon>Pygocentrus</taxon>
    </lineage>
</organism>
<dbReference type="PROSITE" id="PS00036">
    <property type="entry name" value="BZIP_BASIC"/>
    <property type="match status" value="1"/>
</dbReference>
<dbReference type="PANTHER" id="PTHR15284:SF6">
    <property type="entry name" value="HYPOTHETICAL LOC799271-RELATED"/>
    <property type="match status" value="1"/>
</dbReference>
<dbReference type="GO" id="GO:0007623">
    <property type="term" value="P:circadian rhythm"/>
    <property type="evidence" value="ECO:0007669"/>
    <property type="project" value="TreeGrafter"/>
</dbReference>
<feature type="compositionally biased region" description="Low complexity" evidence="6">
    <location>
        <begin position="240"/>
        <end position="262"/>
    </location>
</feature>
<dbReference type="PROSITE" id="PS50217">
    <property type="entry name" value="BZIP"/>
    <property type="match status" value="1"/>
</dbReference>
<dbReference type="Pfam" id="PF07716">
    <property type="entry name" value="bZIP_2"/>
    <property type="match status" value="1"/>
</dbReference>
<dbReference type="PANTHER" id="PTHR15284">
    <property type="entry name" value="NUCLEAR FACTOR INTERLEUKIN-3-REGULATED PROTEIN"/>
    <property type="match status" value="1"/>
</dbReference>
<dbReference type="Proteomes" id="UP001501920">
    <property type="component" value="Chromosome 15"/>
</dbReference>
<evidence type="ECO:0000256" key="2">
    <source>
        <dbReference type="ARBA" id="ARBA00023015"/>
    </source>
</evidence>
<dbReference type="InterPro" id="IPR047106">
    <property type="entry name" value="NFIL3-like_bZIP"/>
</dbReference>
<dbReference type="RefSeq" id="XP_017572283.1">
    <property type="nucleotide sequence ID" value="XM_017716794.1"/>
</dbReference>
<dbReference type="SMART" id="SM00338">
    <property type="entry name" value="BRLZ"/>
    <property type="match status" value="1"/>
</dbReference>
<sequence>MSTFRNPGHPAEMCLPTSLADMTGEEDESISARRLVPLPGPSLLARRLLNLHSYRGSLIPSRRRKREMTPAEKKDALYWDKRRKNNEAAKRSREKRRFNDLMLEGQLLALSEENAQLRAELLSLQYHMGLGRGADIAHALHSNAPFQCPTQPHLQSSLWGLSAAIPPTDLYQCWPQSSSCSASPPTNSSQILSQKNPQRNGTVPPHAPSMDQPAEQSTQGSRSSEADSATHQQVSSTNDPTNEQESSSSNSPSSPSSLTTQPTQNWLLTGLKHPTNQHNNLLLQWGSSCLRPSPLHACWPQSFSLPFRDSDESHNGINSFWNINGKFSMLSAEISQLRRYLRPENP</sequence>
<dbReference type="GeneID" id="108438767"/>
<dbReference type="GO" id="GO:0005634">
    <property type="term" value="C:nucleus"/>
    <property type="evidence" value="ECO:0007669"/>
    <property type="project" value="TreeGrafter"/>
</dbReference>
<feature type="compositionally biased region" description="Polar residues" evidence="6">
    <location>
        <begin position="190"/>
        <end position="201"/>
    </location>
</feature>
<dbReference type="InterPro" id="IPR047229">
    <property type="entry name" value="NFIL3-like"/>
</dbReference>
<dbReference type="Gene3D" id="1.20.5.170">
    <property type="match status" value="1"/>
</dbReference>
<keyword evidence="9" id="KW-1185">Reference proteome</keyword>
<evidence type="ECO:0000256" key="3">
    <source>
        <dbReference type="ARBA" id="ARBA00023125"/>
    </source>
</evidence>
<keyword evidence="5" id="KW-0539">Nucleus</keyword>
<reference evidence="8 9" key="1">
    <citation type="submission" date="2020-10" db="EMBL/GenBank/DDBJ databases">
        <title>Pygocentrus nattereri (red-bellied piranha) genome, fPygNat1, primary haplotype.</title>
        <authorList>
            <person name="Myers G."/>
            <person name="Meyer A."/>
            <person name="Karagic N."/>
            <person name="Pippel M."/>
            <person name="Winkler S."/>
            <person name="Tracey A."/>
            <person name="Wood J."/>
            <person name="Formenti G."/>
            <person name="Howe K."/>
            <person name="Fedrigo O."/>
            <person name="Jarvis E.D."/>
        </authorList>
    </citation>
    <scope>NUCLEOTIDE SEQUENCE [LARGE SCALE GENOMIC DNA]</scope>
</reference>
<protein>
    <recommendedName>
        <fullName evidence="7">BZIP domain-containing protein</fullName>
    </recommendedName>
</protein>
<dbReference type="GO" id="GO:0003677">
    <property type="term" value="F:DNA binding"/>
    <property type="evidence" value="ECO:0007669"/>
    <property type="project" value="UniProtKB-KW"/>
</dbReference>
<dbReference type="CDD" id="cd14694">
    <property type="entry name" value="bZIP_NFIL3"/>
    <property type="match status" value="1"/>
</dbReference>
<dbReference type="GO" id="GO:0003700">
    <property type="term" value="F:DNA-binding transcription factor activity"/>
    <property type="evidence" value="ECO:0007669"/>
    <property type="project" value="InterPro"/>
</dbReference>
<feature type="domain" description="BZIP" evidence="7">
    <location>
        <begin position="75"/>
        <end position="125"/>
    </location>
</feature>
<dbReference type="InterPro" id="IPR004827">
    <property type="entry name" value="bZIP"/>
</dbReference>
<dbReference type="InterPro" id="IPR046347">
    <property type="entry name" value="bZIP_sf"/>
</dbReference>
<feature type="compositionally biased region" description="Polar residues" evidence="6">
    <location>
        <begin position="214"/>
        <end position="239"/>
    </location>
</feature>
<accession>A0A3B4DE18</accession>
<feature type="region of interest" description="Disordered" evidence="6">
    <location>
        <begin position="175"/>
        <end position="262"/>
    </location>
</feature>
<dbReference type="Ensembl" id="ENSPNAT00000033315.2">
    <property type="protein sequence ID" value="ENSPNAP00000021735.1"/>
    <property type="gene ID" value="ENSPNAG00000028873.2"/>
</dbReference>
<dbReference type="AlphaFoldDB" id="A0A3B4DE18"/>
<evidence type="ECO:0000256" key="4">
    <source>
        <dbReference type="ARBA" id="ARBA00023163"/>
    </source>
</evidence>
<dbReference type="SUPFAM" id="SSF57959">
    <property type="entry name" value="Leucine zipper domain"/>
    <property type="match status" value="1"/>
</dbReference>
<keyword evidence="2" id="KW-0805">Transcription regulation</keyword>
<keyword evidence="4" id="KW-0804">Transcription</keyword>
<dbReference type="GeneTree" id="ENSGT00940000164108"/>
<evidence type="ECO:0000259" key="7">
    <source>
        <dbReference type="PROSITE" id="PS50217"/>
    </source>
</evidence>
<evidence type="ECO:0000256" key="5">
    <source>
        <dbReference type="ARBA" id="ARBA00023242"/>
    </source>
</evidence>
<dbReference type="OMA" id="ADSATHQ"/>